<dbReference type="Proteomes" id="UP000887116">
    <property type="component" value="Unassembled WGS sequence"/>
</dbReference>
<reference evidence="2" key="1">
    <citation type="submission" date="2020-07" db="EMBL/GenBank/DDBJ databases">
        <title>Multicomponent nature underlies the extraordinary mechanical properties of spider dragline silk.</title>
        <authorList>
            <person name="Kono N."/>
            <person name="Nakamura H."/>
            <person name="Mori M."/>
            <person name="Yoshida Y."/>
            <person name="Ohtoshi R."/>
            <person name="Malay A.D."/>
            <person name="Moran D.A.P."/>
            <person name="Tomita M."/>
            <person name="Numata K."/>
            <person name="Arakawa K."/>
        </authorList>
    </citation>
    <scope>NUCLEOTIDE SEQUENCE</scope>
</reference>
<dbReference type="InterPro" id="IPR004291">
    <property type="entry name" value="Transposase_IS66_central"/>
</dbReference>
<sequence length="166" mass="19356">MAADEVVSCIIDKICMCGSKVILEDEIVHQKVELPEIKPIVTEYRLQRGRCRVCNKRITANLPQVSNTERRVSKKCASEYERMKEELQGSEYLHIDETGHKNQGKRGWSWVITNKALKLLKVTESRGKKVLKSLLPEYDGIVVSDRYAVYNYFNRENRQDLLRIKR</sequence>
<comment type="caution">
    <text evidence="2">The sequence shown here is derived from an EMBL/GenBank/DDBJ whole genome shotgun (WGS) entry which is preliminary data.</text>
</comment>
<evidence type="ECO:0000313" key="3">
    <source>
        <dbReference type="Proteomes" id="UP000887116"/>
    </source>
</evidence>
<accession>A0A8X6GNB7</accession>
<name>A0A8X6GNB7_TRICU</name>
<evidence type="ECO:0000259" key="1">
    <source>
        <dbReference type="Pfam" id="PF03050"/>
    </source>
</evidence>
<proteinExistence type="predicted"/>
<organism evidence="2 3">
    <name type="scientific">Trichonephila clavata</name>
    <name type="common">Joro spider</name>
    <name type="synonym">Nephila clavata</name>
    <dbReference type="NCBI Taxonomy" id="2740835"/>
    <lineage>
        <taxon>Eukaryota</taxon>
        <taxon>Metazoa</taxon>
        <taxon>Ecdysozoa</taxon>
        <taxon>Arthropoda</taxon>
        <taxon>Chelicerata</taxon>
        <taxon>Arachnida</taxon>
        <taxon>Araneae</taxon>
        <taxon>Araneomorphae</taxon>
        <taxon>Entelegynae</taxon>
        <taxon>Araneoidea</taxon>
        <taxon>Nephilidae</taxon>
        <taxon>Trichonephila</taxon>
    </lineage>
</organism>
<dbReference type="InterPro" id="IPR052344">
    <property type="entry name" value="Transposase-related"/>
</dbReference>
<gene>
    <name evidence="2" type="primary">EA652_0671</name>
    <name evidence="2" type="ORF">TNCT_423621</name>
</gene>
<feature type="domain" description="Transposase IS66 central" evidence="1">
    <location>
        <begin position="64"/>
        <end position="155"/>
    </location>
</feature>
<evidence type="ECO:0000313" key="2">
    <source>
        <dbReference type="EMBL" id="GFR06599.1"/>
    </source>
</evidence>
<dbReference type="AlphaFoldDB" id="A0A8X6GNB7"/>
<dbReference type="PANTHER" id="PTHR33678:SF1">
    <property type="entry name" value="BLL1576 PROTEIN"/>
    <property type="match status" value="1"/>
</dbReference>
<dbReference type="EMBL" id="BMAO01006164">
    <property type="protein sequence ID" value="GFR06599.1"/>
    <property type="molecule type" value="Genomic_DNA"/>
</dbReference>
<dbReference type="OrthoDB" id="10542139at2759"/>
<dbReference type="Pfam" id="PF03050">
    <property type="entry name" value="DDE_Tnp_IS66"/>
    <property type="match status" value="1"/>
</dbReference>
<keyword evidence="3" id="KW-1185">Reference proteome</keyword>
<protein>
    <submittedName>
        <fullName evidence="2">Transposase IS66 family protein</fullName>
    </submittedName>
</protein>
<dbReference type="PANTHER" id="PTHR33678">
    <property type="entry name" value="BLL1576 PROTEIN"/>
    <property type="match status" value="1"/>
</dbReference>